<sequence>MAARVPRATGGAGAGAVRVEKITHNGKVRLVAVTGLESYPEGLVMDQATFELLRQSLERKYGPPEVVEREATREELAMVAVLSTQLLGVRPKRGNGAG</sequence>
<comment type="caution">
    <text evidence="1">The sequence shown here is derived from an EMBL/GenBank/DDBJ whole genome shotgun (WGS) entry which is preliminary data.</text>
</comment>
<dbReference type="AlphaFoldDB" id="A0A0F9T629"/>
<proteinExistence type="predicted"/>
<gene>
    <name evidence="1" type="ORF">LCGC14_0768090</name>
</gene>
<organism evidence="1">
    <name type="scientific">marine sediment metagenome</name>
    <dbReference type="NCBI Taxonomy" id="412755"/>
    <lineage>
        <taxon>unclassified sequences</taxon>
        <taxon>metagenomes</taxon>
        <taxon>ecological metagenomes</taxon>
    </lineage>
</organism>
<accession>A0A0F9T629</accession>
<dbReference type="EMBL" id="LAZR01001928">
    <property type="protein sequence ID" value="KKN36998.1"/>
    <property type="molecule type" value="Genomic_DNA"/>
</dbReference>
<protein>
    <submittedName>
        <fullName evidence="1">Uncharacterized protein</fullName>
    </submittedName>
</protein>
<name>A0A0F9T629_9ZZZZ</name>
<reference evidence="1" key="1">
    <citation type="journal article" date="2015" name="Nature">
        <title>Complex archaea that bridge the gap between prokaryotes and eukaryotes.</title>
        <authorList>
            <person name="Spang A."/>
            <person name="Saw J.H."/>
            <person name="Jorgensen S.L."/>
            <person name="Zaremba-Niedzwiedzka K."/>
            <person name="Martijn J."/>
            <person name="Lind A.E."/>
            <person name="van Eijk R."/>
            <person name="Schleper C."/>
            <person name="Guy L."/>
            <person name="Ettema T.J."/>
        </authorList>
    </citation>
    <scope>NUCLEOTIDE SEQUENCE</scope>
</reference>
<evidence type="ECO:0000313" key="1">
    <source>
        <dbReference type="EMBL" id="KKN36998.1"/>
    </source>
</evidence>